<dbReference type="Proteomes" id="UP000580250">
    <property type="component" value="Unassembled WGS sequence"/>
</dbReference>
<dbReference type="SUPFAM" id="SSF54001">
    <property type="entry name" value="Cysteine proteinases"/>
    <property type="match status" value="1"/>
</dbReference>
<dbReference type="Gene3D" id="3.40.395.10">
    <property type="entry name" value="Adenoviral Proteinase, Chain A"/>
    <property type="match status" value="1"/>
</dbReference>
<accession>A0A6V7XDI2</accession>
<comment type="caution">
    <text evidence="1">The sequence shown here is derived from an EMBL/GenBank/DDBJ whole genome shotgun (WGS) entry which is preliminary data.</text>
</comment>
<dbReference type="EMBL" id="CAJEWN010001417">
    <property type="protein sequence ID" value="CAD2197308.1"/>
    <property type="molecule type" value="Genomic_DNA"/>
</dbReference>
<dbReference type="AlphaFoldDB" id="A0A6V7XDI2"/>
<dbReference type="InterPro" id="IPR038765">
    <property type="entry name" value="Papain-like_cys_pep_sf"/>
</dbReference>
<proteinExistence type="predicted"/>
<dbReference type="OrthoDB" id="6427852at2759"/>
<name>A0A6V7XDI2_MELEN</name>
<organism evidence="1 2">
    <name type="scientific">Meloidogyne enterolobii</name>
    <name type="common">Root-knot nematode worm</name>
    <name type="synonym">Meloidogyne mayaguensis</name>
    <dbReference type="NCBI Taxonomy" id="390850"/>
    <lineage>
        <taxon>Eukaryota</taxon>
        <taxon>Metazoa</taxon>
        <taxon>Ecdysozoa</taxon>
        <taxon>Nematoda</taxon>
        <taxon>Chromadorea</taxon>
        <taxon>Rhabditida</taxon>
        <taxon>Tylenchina</taxon>
        <taxon>Tylenchomorpha</taxon>
        <taxon>Tylenchoidea</taxon>
        <taxon>Meloidogynidae</taxon>
        <taxon>Meloidogyninae</taxon>
        <taxon>Meloidogyne</taxon>
    </lineage>
</organism>
<evidence type="ECO:0000313" key="1">
    <source>
        <dbReference type="EMBL" id="CAD2197308.1"/>
    </source>
</evidence>
<sequence>MFSINALPQPMQGKVLIVNLDPQGFEGSHWISIYVQDKRKAIYFDSLNLPTSICIIDSFLKKFSIVTRNVRAYQSPYSNCCAHHCISFTYFLSKGYNFDEYLTLLDKQNNPDLFVQKNCEKNYKLSR</sequence>
<evidence type="ECO:0000313" key="2">
    <source>
        <dbReference type="Proteomes" id="UP000580250"/>
    </source>
</evidence>
<gene>
    <name evidence="1" type="ORF">MENT_LOCUS50542</name>
</gene>
<protein>
    <submittedName>
        <fullName evidence="1">Uncharacterized protein</fullName>
    </submittedName>
</protein>
<reference evidence="1 2" key="1">
    <citation type="submission" date="2020-08" db="EMBL/GenBank/DDBJ databases">
        <authorList>
            <person name="Koutsovoulos G."/>
            <person name="Danchin GJ E."/>
        </authorList>
    </citation>
    <scope>NUCLEOTIDE SEQUENCE [LARGE SCALE GENOMIC DNA]</scope>
</reference>